<evidence type="ECO:0000256" key="1">
    <source>
        <dbReference type="ARBA" id="ARBA00022679"/>
    </source>
</evidence>
<keyword evidence="4" id="KW-0067">ATP-binding</keyword>
<feature type="compositionally biased region" description="Polar residues" evidence="5">
    <location>
        <begin position="68"/>
        <end position="78"/>
    </location>
</feature>
<feature type="region of interest" description="Disordered" evidence="5">
    <location>
        <begin position="58"/>
        <end position="78"/>
    </location>
</feature>
<feature type="domain" description="Protein kinase" evidence="6">
    <location>
        <begin position="88"/>
        <end position="379"/>
    </location>
</feature>
<evidence type="ECO:0000256" key="5">
    <source>
        <dbReference type="SAM" id="MobiDB-lite"/>
    </source>
</evidence>
<dbReference type="Proteomes" id="UP000199518">
    <property type="component" value="Unassembled WGS sequence"/>
</dbReference>
<dbReference type="PANTHER" id="PTHR43289">
    <property type="entry name" value="MITOGEN-ACTIVATED PROTEIN KINASE KINASE KINASE 20-RELATED"/>
    <property type="match status" value="1"/>
</dbReference>
<protein>
    <submittedName>
        <fullName evidence="7">Serine/threonine protein kinase</fullName>
    </submittedName>
</protein>
<dbReference type="Gene3D" id="3.30.200.20">
    <property type="entry name" value="Phosphorylase Kinase, domain 1"/>
    <property type="match status" value="1"/>
</dbReference>
<dbReference type="InterPro" id="IPR011009">
    <property type="entry name" value="Kinase-like_dom_sf"/>
</dbReference>
<dbReference type="InterPro" id="IPR008271">
    <property type="entry name" value="Ser/Thr_kinase_AS"/>
</dbReference>
<dbReference type="PROSITE" id="PS50011">
    <property type="entry name" value="PROTEIN_KINASE_DOM"/>
    <property type="match status" value="1"/>
</dbReference>
<dbReference type="AlphaFoldDB" id="A0A1I3C9S1"/>
<evidence type="ECO:0000313" key="7">
    <source>
        <dbReference type="EMBL" id="SFH71163.1"/>
    </source>
</evidence>
<keyword evidence="8" id="KW-1185">Reference proteome</keyword>
<evidence type="ECO:0000256" key="4">
    <source>
        <dbReference type="ARBA" id="ARBA00022840"/>
    </source>
</evidence>
<keyword evidence="1" id="KW-0808">Transferase</keyword>
<keyword evidence="2" id="KW-0547">Nucleotide-binding</keyword>
<dbReference type="EMBL" id="FOQD01000002">
    <property type="protein sequence ID" value="SFH71163.1"/>
    <property type="molecule type" value="Genomic_DNA"/>
</dbReference>
<evidence type="ECO:0000256" key="2">
    <source>
        <dbReference type="ARBA" id="ARBA00022741"/>
    </source>
</evidence>
<dbReference type="SUPFAM" id="SSF56112">
    <property type="entry name" value="Protein kinase-like (PK-like)"/>
    <property type="match status" value="1"/>
</dbReference>
<dbReference type="GO" id="GO:0005524">
    <property type="term" value="F:ATP binding"/>
    <property type="evidence" value="ECO:0007669"/>
    <property type="project" value="UniProtKB-KW"/>
</dbReference>
<dbReference type="PROSITE" id="PS00108">
    <property type="entry name" value="PROTEIN_KINASE_ST"/>
    <property type="match status" value="1"/>
</dbReference>
<keyword evidence="7" id="KW-0723">Serine/threonine-protein kinase</keyword>
<reference evidence="8" key="1">
    <citation type="submission" date="2016-10" db="EMBL/GenBank/DDBJ databases">
        <authorList>
            <person name="Varghese N."/>
            <person name="Submissions S."/>
        </authorList>
    </citation>
    <scope>NUCLEOTIDE SEQUENCE [LARGE SCALE GENOMIC DNA]</scope>
    <source>
        <strain evidence="8">DSM 26348</strain>
    </source>
</reference>
<organism evidence="7 8">
    <name type="scientific">Planctomicrobium piriforme</name>
    <dbReference type="NCBI Taxonomy" id="1576369"/>
    <lineage>
        <taxon>Bacteria</taxon>
        <taxon>Pseudomonadati</taxon>
        <taxon>Planctomycetota</taxon>
        <taxon>Planctomycetia</taxon>
        <taxon>Planctomycetales</taxon>
        <taxon>Planctomycetaceae</taxon>
        <taxon>Planctomicrobium</taxon>
    </lineage>
</organism>
<proteinExistence type="predicted"/>
<dbReference type="InterPro" id="IPR000719">
    <property type="entry name" value="Prot_kinase_dom"/>
</dbReference>
<name>A0A1I3C9S1_9PLAN</name>
<dbReference type="GO" id="GO:0004674">
    <property type="term" value="F:protein serine/threonine kinase activity"/>
    <property type="evidence" value="ECO:0007669"/>
    <property type="project" value="UniProtKB-KW"/>
</dbReference>
<dbReference type="SMART" id="SM00220">
    <property type="entry name" value="S_TKc"/>
    <property type="match status" value="1"/>
</dbReference>
<gene>
    <name evidence="7" type="ORF">SAMN05421753_102181</name>
</gene>
<sequence length="732" mass="81396">MISGSRLDELLDQWEEALANGRLLTAEELCADCPDLKEPLAQQIATLQKIREKFETQSRSSYPLGVSEPTNVPQSSGDEASVSVMTSVDQLQLYATGGLGRVFSGSDTVLHRDVAVKFLQQQHANRPRMLERFVAEAEITSRLDHPNVVPVHGFGWTATGQPFYVMRLIRGETLDAEIDRFHSQPIRSPRAYHTSEFRNLLQRLKDTCNAIAYAHSRGIVHLDIKPQNILLGRYGETVVVDWGLAATVGREGRFRQNGEQTLNLMMTASGSSSSVQGGGTPAYMSPEQVIWQPPPGPPADLFCLGATLYKVLTGRPPYRGVRHPKAMTPDLARDFPLPREIQRNVPKPLQSICLKAMAMQPEQRYETALDLAADLDRFLGGEHVTVHVEGPGERIARFIQHHRRSAGLVSVLAAMLLIASVVSAARYADIARREADSRKSIEQLQAQTLASSARYAAEMFAGEIESRWTVLDKAAASAELREQLKKYDAGQKTEIDKERLQAWLGDQFLRYRDLNAASWFIVAADGTQLVVAPRKRTESEGENYSHRDYFHGQGRDFERGAVPETVRPIRAPHFSVPYVSTNSNRLKVALSVPVWPHEDGSGEPLGVLGMSTELGHMKVLENAVLIDTRPDRFEDRQQTGLLLQHPLLEKLNAAVTDEQRKYYRFTPEQLARLTGTDSDGHLDPAYHDPLQPDAAAQLAAAAPVIVHDWFATDERREKPTGLLVLVTQPSGK</sequence>
<evidence type="ECO:0000256" key="3">
    <source>
        <dbReference type="ARBA" id="ARBA00022777"/>
    </source>
</evidence>
<dbReference type="CDD" id="cd14014">
    <property type="entry name" value="STKc_PknB_like"/>
    <property type="match status" value="1"/>
</dbReference>
<dbReference type="RefSeq" id="WP_175517085.1">
    <property type="nucleotide sequence ID" value="NZ_FOQD01000002.1"/>
</dbReference>
<accession>A0A1I3C9S1</accession>
<dbReference type="STRING" id="1576369.SAMN05421753_102181"/>
<dbReference type="PANTHER" id="PTHR43289:SF6">
    <property type="entry name" value="SERINE_THREONINE-PROTEIN KINASE NEKL-3"/>
    <property type="match status" value="1"/>
</dbReference>
<dbReference type="Pfam" id="PF00069">
    <property type="entry name" value="Pkinase"/>
    <property type="match status" value="1"/>
</dbReference>
<dbReference type="Gene3D" id="3.30.450.20">
    <property type="entry name" value="PAS domain"/>
    <property type="match status" value="1"/>
</dbReference>
<evidence type="ECO:0000313" key="8">
    <source>
        <dbReference type="Proteomes" id="UP000199518"/>
    </source>
</evidence>
<evidence type="ECO:0000259" key="6">
    <source>
        <dbReference type="PROSITE" id="PS50011"/>
    </source>
</evidence>
<keyword evidence="3 7" id="KW-0418">Kinase</keyword>
<dbReference type="Gene3D" id="1.10.510.10">
    <property type="entry name" value="Transferase(Phosphotransferase) domain 1"/>
    <property type="match status" value="1"/>
</dbReference>